<dbReference type="EMBL" id="CP042906">
    <property type="protein sequence ID" value="QEX18776.1"/>
    <property type="molecule type" value="Genomic_DNA"/>
</dbReference>
<dbReference type="KEGG" id="htq:FRZ44_40870"/>
<organism evidence="2 3">
    <name type="scientific">Hypericibacter terrae</name>
    <dbReference type="NCBI Taxonomy" id="2602015"/>
    <lineage>
        <taxon>Bacteria</taxon>
        <taxon>Pseudomonadati</taxon>
        <taxon>Pseudomonadota</taxon>
        <taxon>Alphaproteobacteria</taxon>
        <taxon>Rhodospirillales</taxon>
        <taxon>Dongiaceae</taxon>
        <taxon>Hypericibacter</taxon>
    </lineage>
</organism>
<proteinExistence type="predicted"/>
<dbReference type="AlphaFoldDB" id="A0A5J6MVI4"/>
<reference evidence="2 3" key="1">
    <citation type="submission" date="2019-08" db="EMBL/GenBank/DDBJ databases">
        <title>Hyperibacter terrae gen. nov., sp. nov. and Hyperibacter viscosus sp. nov., two new members in the family Rhodospirillaceae isolated from the rhizosphere of Hypericum perforatum.</title>
        <authorList>
            <person name="Noviana Z."/>
        </authorList>
    </citation>
    <scope>NUCLEOTIDE SEQUENCE [LARGE SCALE GENOMIC DNA]</scope>
    <source>
        <strain evidence="2 3">R5913</strain>
    </source>
</reference>
<keyword evidence="3" id="KW-1185">Reference proteome</keyword>
<dbReference type="Proteomes" id="UP000326202">
    <property type="component" value="Chromosome"/>
</dbReference>
<keyword evidence="1" id="KW-0732">Signal</keyword>
<accession>A0A5J6MVI4</accession>
<protein>
    <submittedName>
        <fullName evidence="2">Uncharacterized protein</fullName>
    </submittedName>
</protein>
<feature type="signal peptide" evidence="1">
    <location>
        <begin position="1"/>
        <end position="27"/>
    </location>
</feature>
<evidence type="ECO:0000313" key="3">
    <source>
        <dbReference type="Proteomes" id="UP000326202"/>
    </source>
</evidence>
<evidence type="ECO:0000256" key="1">
    <source>
        <dbReference type="SAM" id="SignalP"/>
    </source>
</evidence>
<sequence length="172" mass="17757">MPRDRGSKFTRAATCGLLLAGALTGYALLTPAAAETAARPTGNHFQVPMMPRFDSGPVPPLGPGIVPPLGPTMVPPLVSENSGNAFNRVRPHRFPFFPFIGGGAVYVSQPPGVAAAPLSVASAPALPPPPPDFEPRLVSLKPFAHQPGDPASVTVLRAGEPEEVVTFSGTAH</sequence>
<evidence type="ECO:0000313" key="2">
    <source>
        <dbReference type="EMBL" id="QEX18776.1"/>
    </source>
</evidence>
<dbReference type="RefSeq" id="WP_151178902.1">
    <property type="nucleotide sequence ID" value="NZ_CP042906.1"/>
</dbReference>
<name>A0A5J6MVI4_9PROT</name>
<feature type="chain" id="PRO_5023916974" evidence="1">
    <location>
        <begin position="28"/>
        <end position="172"/>
    </location>
</feature>
<gene>
    <name evidence="2" type="ORF">FRZ44_40870</name>
</gene>